<accession>A0A9P4LAL9</accession>
<dbReference type="Proteomes" id="UP000800039">
    <property type="component" value="Unassembled WGS sequence"/>
</dbReference>
<evidence type="ECO:0000313" key="2">
    <source>
        <dbReference type="Proteomes" id="UP000800039"/>
    </source>
</evidence>
<evidence type="ECO:0000313" key="1">
    <source>
        <dbReference type="EMBL" id="KAF1847507.1"/>
    </source>
</evidence>
<dbReference type="AlphaFoldDB" id="A0A9P4LAL9"/>
<sequence length="176" mass="19582">MSFTRLTPLLRQRLFTSSARARHVISMEDAAAAHLTATANVVPRLGRVARWYLPTMAAVALGMIYLPQNFTSTETSRRTARLPAANASIGFGISTALNEANRNIQMGLEPTQEEKNMILMDSYGERSSLEDMERAIAGLEAKPMSQKHRNVALAEAYGDRSSLKDMERAMEMYEVQ</sequence>
<organism evidence="1 2">
    <name type="scientific">Cucurbitaria berberidis CBS 394.84</name>
    <dbReference type="NCBI Taxonomy" id="1168544"/>
    <lineage>
        <taxon>Eukaryota</taxon>
        <taxon>Fungi</taxon>
        <taxon>Dikarya</taxon>
        <taxon>Ascomycota</taxon>
        <taxon>Pezizomycotina</taxon>
        <taxon>Dothideomycetes</taxon>
        <taxon>Pleosporomycetidae</taxon>
        <taxon>Pleosporales</taxon>
        <taxon>Pleosporineae</taxon>
        <taxon>Cucurbitariaceae</taxon>
        <taxon>Cucurbitaria</taxon>
    </lineage>
</organism>
<name>A0A9P4LAL9_9PLEO</name>
<dbReference type="EMBL" id="ML976615">
    <property type="protein sequence ID" value="KAF1847507.1"/>
    <property type="molecule type" value="Genomic_DNA"/>
</dbReference>
<keyword evidence="2" id="KW-1185">Reference proteome</keyword>
<dbReference type="OrthoDB" id="4338954at2759"/>
<dbReference type="GeneID" id="63850097"/>
<protein>
    <submittedName>
        <fullName evidence="1">Uncharacterized protein</fullName>
    </submittedName>
</protein>
<gene>
    <name evidence="1" type="ORF">K460DRAFT_363578</name>
</gene>
<comment type="caution">
    <text evidence="1">The sequence shown here is derived from an EMBL/GenBank/DDBJ whole genome shotgun (WGS) entry which is preliminary data.</text>
</comment>
<dbReference type="RefSeq" id="XP_040790070.1">
    <property type="nucleotide sequence ID" value="XM_040932846.1"/>
</dbReference>
<proteinExistence type="predicted"/>
<reference evidence="1" key="1">
    <citation type="submission" date="2020-01" db="EMBL/GenBank/DDBJ databases">
        <authorList>
            <consortium name="DOE Joint Genome Institute"/>
            <person name="Haridas S."/>
            <person name="Albert R."/>
            <person name="Binder M."/>
            <person name="Bloem J."/>
            <person name="Labutti K."/>
            <person name="Salamov A."/>
            <person name="Andreopoulos B."/>
            <person name="Baker S.E."/>
            <person name="Barry K."/>
            <person name="Bills G."/>
            <person name="Bluhm B.H."/>
            <person name="Cannon C."/>
            <person name="Castanera R."/>
            <person name="Culley D.E."/>
            <person name="Daum C."/>
            <person name="Ezra D."/>
            <person name="Gonzalez J.B."/>
            <person name="Henrissat B."/>
            <person name="Kuo A."/>
            <person name="Liang C."/>
            <person name="Lipzen A."/>
            <person name="Lutzoni F."/>
            <person name="Magnuson J."/>
            <person name="Mondo S."/>
            <person name="Nolan M."/>
            <person name="Ohm R."/>
            <person name="Pangilinan J."/>
            <person name="Park H.-J."/>
            <person name="Ramirez L."/>
            <person name="Alfaro M."/>
            <person name="Sun H."/>
            <person name="Tritt A."/>
            <person name="Yoshinaga Y."/>
            <person name="Zwiers L.-H."/>
            <person name="Turgeon B.G."/>
            <person name="Goodwin S.B."/>
            <person name="Spatafora J.W."/>
            <person name="Crous P.W."/>
            <person name="Grigoriev I.V."/>
        </authorList>
    </citation>
    <scope>NUCLEOTIDE SEQUENCE</scope>
    <source>
        <strain evidence="1">CBS 394.84</strain>
    </source>
</reference>